<reference evidence="2" key="1">
    <citation type="journal article" date="2014" name="Int. J. Syst. Evol. Microbiol.">
        <title>Complete genome sequence of Corynebacterium casei LMG S-19264T (=DSM 44701T), isolated from a smear-ripened cheese.</title>
        <authorList>
            <consortium name="US DOE Joint Genome Institute (JGI-PGF)"/>
            <person name="Walter F."/>
            <person name="Albersmeier A."/>
            <person name="Kalinowski J."/>
            <person name="Ruckert C."/>
        </authorList>
    </citation>
    <scope>NUCLEOTIDE SEQUENCE</scope>
    <source>
        <strain evidence="2">JCM 3051</strain>
    </source>
</reference>
<evidence type="ECO:0000313" key="2">
    <source>
        <dbReference type="EMBL" id="GGM21284.1"/>
    </source>
</evidence>
<dbReference type="SUPFAM" id="SSF53474">
    <property type="entry name" value="alpha/beta-Hydrolases"/>
    <property type="match status" value="1"/>
</dbReference>
<protein>
    <submittedName>
        <fullName evidence="2">Uncharacterized protein</fullName>
    </submittedName>
</protein>
<reference evidence="2" key="2">
    <citation type="submission" date="2020-09" db="EMBL/GenBank/DDBJ databases">
        <authorList>
            <person name="Sun Q."/>
            <person name="Ohkuma M."/>
        </authorList>
    </citation>
    <scope>NUCLEOTIDE SEQUENCE</scope>
    <source>
        <strain evidence="2">JCM 3051</strain>
    </source>
</reference>
<gene>
    <name evidence="2" type="ORF">GCM10010102_16260</name>
</gene>
<dbReference type="RefSeq" id="WP_229785207.1">
    <property type="nucleotide sequence ID" value="NZ_BMPT01000005.1"/>
</dbReference>
<evidence type="ECO:0000313" key="3">
    <source>
        <dbReference type="Proteomes" id="UP000655589"/>
    </source>
</evidence>
<comment type="caution">
    <text evidence="2">The sequence shown here is derived from an EMBL/GenBank/DDBJ whole genome shotgun (WGS) entry which is preliminary data.</text>
</comment>
<accession>A0A8H9GG80</accession>
<evidence type="ECO:0000256" key="1">
    <source>
        <dbReference type="SAM" id="MobiDB-lite"/>
    </source>
</evidence>
<dbReference type="Gene3D" id="3.40.50.1820">
    <property type="entry name" value="alpha/beta hydrolase"/>
    <property type="match status" value="1"/>
</dbReference>
<feature type="region of interest" description="Disordered" evidence="1">
    <location>
        <begin position="151"/>
        <end position="172"/>
    </location>
</feature>
<keyword evidence="3" id="KW-1185">Reference proteome</keyword>
<organism evidence="2 3">
    <name type="scientific">Promicromonospora citrea</name>
    <dbReference type="NCBI Taxonomy" id="43677"/>
    <lineage>
        <taxon>Bacteria</taxon>
        <taxon>Bacillati</taxon>
        <taxon>Actinomycetota</taxon>
        <taxon>Actinomycetes</taxon>
        <taxon>Micrococcales</taxon>
        <taxon>Promicromonosporaceae</taxon>
        <taxon>Promicromonospora</taxon>
    </lineage>
</organism>
<proteinExistence type="predicted"/>
<dbReference type="Proteomes" id="UP000655589">
    <property type="component" value="Unassembled WGS sequence"/>
</dbReference>
<name>A0A8H9GG80_9MICO</name>
<dbReference type="EMBL" id="BMPT01000005">
    <property type="protein sequence ID" value="GGM21284.1"/>
    <property type="molecule type" value="Genomic_DNA"/>
</dbReference>
<dbReference type="InterPro" id="IPR029058">
    <property type="entry name" value="AB_hydrolase_fold"/>
</dbReference>
<sequence>MDNADNGLITARTVQTGTVVAANGIEYAYRRFGRSTDGFPLVFRQHFRGNLDSWDPDLVDDIAAEREVILVDNAGVGASTGTVPGTVAEMARDLLASSKLRRLTAITQPTLILQGDDHPMIRHTGEPHAGRTHPRRAAAHLPRCRARIDLPVPARGRPPRPRARGGQDHHGRRLRGMLMTSPTHLLDRVLEAHGGRARWAEVSTISAERSFGGAFWGLKQVAGVAEHGRFTVDLRHQETSLESFGAPDVRTRFTADRVEMVRATEEGDEVIEAVDDPRTTFEGHDLETPWTRLQLAYFTGYAMWTYNTEPWSFTFPGVQIEEIGPWTEPDGTVLDRLRVTYPPQIATHTPTQTLYADADGVLRRRDYEVDIAGGSPSVEYMTDQFWADGLLLAGSRKIFVRDGDGTAIPDPLIVSIDISDVRLGSSAGTDTSLPEPG</sequence>
<dbReference type="AlphaFoldDB" id="A0A8H9GG80"/>